<reference evidence="1 2" key="1">
    <citation type="submission" date="2019-09" db="EMBL/GenBank/DDBJ databases">
        <authorList>
            <person name="Valk L.C."/>
        </authorList>
    </citation>
    <scope>NUCLEOTIDE SEQUENCE [LARGE SCALE GENOMIC DNA]</scope>
    <source>
        <strain evidence="1">GalUA</strain>
    </source>
</reference>
<evidence type="ECO:0000313" key="1">
    <source>
        <dbReference type="EMBL" id="KAB1437553.1"/>
    </source>
</evidence>
<dbReference type="OrthoDB" id="10021513at2"/>
<comment type="caution">
    <text evidence="1">The sequence shown here is derived from an EMBL/GenBank/DDBJ whole genome shotgun (WGS) entry which is preliminary data.</text>
</comment>
<dbReference type="Proteomes" id="UP000461768">
    <property type="component" value="Unassembled WGS sequence"/>
</dbReference>
<organism evidence="1 2">
    <name type="scientific">Candidatus Galacturonatibacter soehngenii</name>
    <dbReference type="NCBI Taxonomy" id="2307010"/>
    <lineage>
        <taxon>Bacteria</taxon>
        <taxon>Bacillati</taxon>
        <taxon>Bacillota</taxon>
        <taxon>Clostridia</taxon>
        <taxon>Lachnospirales</taxon>
        <taxon>Lachnospiraceae</taxon>
        <taxon>Candidatus Galacturonatibacter</taxon>
    </lineage>
</organism>
<evidence type="ECO:0000313" key="2">
    <source>
        <dbReference type="Proteomes" id="UP000461768"/>
    </source>
</evidence>
<sequence length="189" mass="20425">MPTINLGRVRGNDGDTNVDTVVEYTEPSSYEEPASGDTIRTLFSKIAKGLSELFNTKIDKANISHNLLTTNPDMVLGADMGKVLNDSLTNIKNPLAGVNIAGNYVYSVGTDDKTKLRITLNGRVSHPRIFVFGDRNGFPILMVLTGSEVLNLGYGSATYSNSNGVAVLTLAPWSYVTIVSNHVCTIIRE</sequence>
<proteinExistence type="predicted"/>
<dbReference type="EMBL" id="WAGX01000005">
    <property type="protein sequence ID" value="KAB1437553.1"/>
    <property type="molecule type" value="Genomic_DNA"/>
</dbReference>
<keyword evidence="2" id="KW-1185">Reference proteome</keyword>
<gene>
    <name evidence="1" type="ORF">F7O84_08065</name>
</gene>
<name>A0A7V7UAZ1_9FIRM</name>
<dbReference type="AlphaFoldDB" id="A0A7V7UAZ1"/>
<protein>
    <submittedName>
        <fullName evidence="1">Uncharacterized protein</fullName>
    </submittedName>
</protein>
<accession>A0A7V7UAZ1</accession>
<dbReference type="RefSeq" id="WP_151144024.1">
    <property type="nucleotide sequence ID" value="NZ_WAGX01000005.1"/>
</dbReference>
<reference evidence="1 2" key="2">
    <citation type="submission" date="2020-02" db="EMBL/GenBank/DDBJ databases">
        <title>Candidatus Galacturonibacter soehngenii shows hetero-acetogenic catabolism of galacturonic acid but lacks a canonical carbon monoxide dehydrogenase/acetyl-CoA synthase complex.</title>
        <authorList>
            <person name="Diender M."/>
            <person name="Stouten G.R."/>
            <person name="Petersen J.F."/>
            <person name="Nielsen P.H."/>
            <person name="Dueholm M.S."/>
            <person name="Pronk J.T."/>
            <person name="Van Loosdrecht M.C.M."/>
        </authorList>
    </citation>
    <scope>NUCLEOTIDE SEQUENCE [LARGE SCALE GENOMIC DNA]</scope>
    <source>
        <strain evidence="1">GalUA</strain>
    </source>
</reference>